<dbReference type="PIR" id="T22055">
    <property type="entry name" value="T22055"/>
</dbReference>
<reference evidence="1 2" key="1">
    <citation type="journal article" date="1998" name="Science">
        <title>Genome sequence of the nematode C. elegans: a platform for investigating biology.</title>
        <authorList>
            <consortium name="The C. elegans sequencing consortium"/>
            <person name="Sulson J.E."/>
            <person name="Waterston R."/>
        </authorList>
    </citation>
    <scope>NUCLEOTIDE SEQUENCE [LARGE SCALE GENOMIC DNA]</scope>
    <source>
        <strain evidence="1 2">Bristol N2</strain>
    </source>
</reference>
<dbReference type="KEGG" id="cel:CELE_F40G12.2"/>
<organism evidence="1 2">
    <name type="scientific">Caenorhabditis elegans</name>
    <dbReference type="NCBI Taxonomy" id="6239"/>
    <lineage>
        <taxon>Eukaryota</taxon>
        <taxon>Metazoa</taxon>
        <taxon>Ecdysozoa</taxon>
        <taxon>Nematoda</taxon>
        <taxon>Chromadorea</taxon>
        <taxon>Rhabditida</taxon>
        <taxon>Rhabditina</taxon>
        <taxon>Rhabditomorpha</taxon>
        <taxon>Rhabditoidea</taxon>
        <taxon>Rhabditidae</taxon>
        <taxon>Peloderinae</taxon>
        <taxon>Caenorhabditis</taxon>
    </lineage>
</organism>
<protein>
    <submittedName>
        <fullName evidence="1">DUF19 domain-containing protein</fullName>
    </submittedName>
</protein>
<dbReference type="InParanoid" id="Q20247"/>
<dbReference type="RefSeq" id="NP_506529.2">
    <property type="nucleotide sequence ID" value="NM_074128.2"/>
</dbReference>
<dbReference type="Bgee" id="WBGene00009597">
    <property type="expression patterns" value="Expressed in larva and 1 other cell type or tissue"/>
</dbReference>
<dbReference type="AGR" id="WB:WBGene00009597"/>
<accession>Q20247</accession>
<dbReference type="OrthoDB" id="5798801at2759"/>
<gene>
    <name evidence="1" type="ORF">CELE_F40G12.2</name>
    <name evidence="1 3" type="ORF">F40G12.2</name>
</gene>
<dbReference type="WormBase" id="F40G12.2">
    <property type="protein sequence ID" value="CE37970"/>
    <property type="gene ID" value="WBGene00009597"/>
</dbReference>
<dbReference type="eggNOG" id="ENOG502TGA6">
    <property type="taxonomic scope" value="Eukaryota"/>
</dbReference>
<dbReference type="GeneID" id="185562"/>
<dbReference type="HOGENOM" id="CLU_1050663_0_0_1"/>
<name>Q20247_CAEEL</name>
<dbReference type="CTD" id="185562"/>
<evidence type="ECO:0000313" key="1">
    <source>
        <dbReference type="EMBL" id="CAB01184.4"/>
    </source>
</evidence>
<dbReference type="EMBL" id="BX284605">
    <property type="protein sequence ID" value="CAB01184.4"/>
    <property type="molecule type" value="Genomic_DNA"/>
</dbReference>
<dbReference type="PaxDb" id="6239-F40G12.2"/>
<dbReference type="SMR" id="Q20247"/>
<keyword evidence="2" id="KW-1185">Reference proteome</keyword>
<dbReference type="Proteomes" id="UP000001940">
    <property type="component" value="Chromosome V"/>
</dbReference>
<dbReference type="FunCoup" id="Q20247">
    <property type="interactions" value="811"/>
</dbReference>
<evidence type="ECO:0000313" key="2">
    <source>
        <dbReference type="Proteomes" id="UP000001940"/>
    </source>
</evidence>
<proteinExistence type="predicted"/>
<dbReference type="UCSC" id="F40G12.2">
    <property type="organism name" value="c. elegans"/>
</dbReference>
<evidence type="ECO:0000313" key="3">
    <source>
        <dbReference type="WormBase" id="F40G12.2"/>
    </source>
</evidence>
<sequence length="265" mass="31266">MWKLCKGLFIIFLAFLAILCLFFALSIGYISAVVFLSTWFPTHLQKFSRTWNSEDPLNHQNANVNMSPWGLPYDAECGMVPMVFLEMDCLEPAKKCRQKIENFENKYEQSSDAIWNVTLKDQEFHEISKYCFESCMRLMACKEGDYHFELFHKYPHSFFRNHSNFPNCMAQFYKIVQDMNMYNCTGQFEFMSTCLHNITNTCAIPPSFLVKSQENCEKVHFLSSNFWNCLQHLKSKNTIPDLIKYPCFVEHQFTEDSMICLFQDN</sequence>
<dbReference type="AlphaFoldDB" id="Q20247"/>